<dbReference type="Pfam" id="PF00990">
    <property type="entry name" value="GGDEF"/>
    <property type="match status" value="1"/>
</dbReference>
<dbReference type="EMBL" id="BJYL01000006">
    <property type="protein sequence ID" value="GEN82256.1"/>
    <property type="molecule type" value="Genomic_DNA"/>
</dbReference>
<proteinExistence type="predicted"/>
<keyword evidence="4" id="KW-1185">Reference proteome</keyword>
<dbReference type="Gene3D" id="3.30.70.270">
    <property type="match status" value="1"/>
</dbReference>
<feature type="transmembrane region" description="Helical" evidence="1">
    <location>
        <begin position="303"/>
        <end position="325"/>
    </location>
</feature>
<feature type="transmembrane region" description="Helical" evidence="1">
    <location>
        <begin position="7"/>
        <end position="27"/>
    </location>
</feature>
<gene>
    <name evidence="3" type="ORF">SLU01_05680</name>
</gene>
<accession>A0A511Z488</accession>
<dbReference type="PANTHER" id="PTHR46663:SF2">
    <property type="entry name" value="GGDEF DOMAIN-CONTAINING PROTEIN"/>
    <property type="match status" value="1"/>
</dbReference>
<dbReference type="Proteomes" id="UP000321901">
    <property type="component" value="Unassembled WGS sequence"/>
</dbReference>
<dbReference type="PANTHER" id="PTHR46663">
    <property type="entry name" value="DIGUANYLATE CYCLASE DGCT-RELATED"/>
    <property type="match status" value="1"/>
</dbReference>
<dbReference type="InterPro" id="IPR029787">
    <property type="entry name" value="Nucleotide_cyclase"/>
</dbReference>
<protein>
    <recommendedName>
        <fullName evidence="2">GGDEF domain-containing protein</fullName>
    </recommendedName>
</protein>
<evidence type="ECO:0000313" key="4">
    <source>
        <dbReference type="Proteomes" id="UP000321901"/>
    </source>
</evidence>
<organism evidence="3 4">
    <name type="scientific">Sporosarcina luteola</name>
    <dbReference type="NCBI Taxonomy" id="582850"/>
    <lineage>
        <taxon>Bacteria</taxon>
        <taxon>Bacillati</taxon>
        <taxon>Bacillota</taxon>
        <taxon>Bacilli</taxon>
        <taxon>Bacillales</taxon>
        <taxon>Caryophanaceae</taxon>
        <taxon>Sporosarcina</taxon>
    </lineage>
</organism>
<sequence>MLKNFRFKLTIILIVFSLILSLMIAVFDYAKLKKTVLHAQETQISMAEDKIINNLSTIDKVYDLFDVQTSETMKAHTMEMLKMYDEDPDFKKWDFEALKDKYNMDIFILDHTNTIIHSSFIEDLGMSFKECCPKFSGLLDERRLGGTFTTDGMDIQSRTGEVKKFSYMPTPDHKYLIELGFLLEDQDLFKQFNFLETIDDLVKEYDIINSIKVYNSGGNPLGVKTENYEQKSIQPPYREVFEKVRGSSKPDELVISEGGERVTYRYIPYSADEKKGYSTERVVEIAYNNQEMAGLLAEYKNQFLVQLLVILFGSVALSFLIARLVSKPIHMALHDSLTGLKNRLAFEDEISKRLEQKNRNFGLMMIDLDNFKGVNDHLGHGEGDRILKIAAATIEEVTGPDHFAARVGGDEFVVLIDLGHSPNVESLAADLLQSMNERMDIQLAAENVQTSISIGVVVASETDTFESLYEKADKALYKSKQKGKNQFNIYKTVFY</sequence>
<evidence type="ECO:0000256" key="1">
    <source>
        <dbReference type="SAM" id="Phobius"/>
    </source>
</evidence>
<evidence type="ECO:0000259" key="2">
    <source>
        <dbReference type="PROSITE" id="PS50887"/>
    </source>
</evidence>
<dbReference type="CDD" id="cd01949">
    <property type="entry name" value="GGDEF"/>
    <property type="match status" value="1"/>
</dbReference>
<dbReference type="InterPro" id="IPR052163">
    <property type="entry name" value="DGC-Regulatory_Protein"/>
</dbReference>
<dbReference type="SUPFAM" id="SSF55073">
    <property type="entry name" value="Nucleotide cyclase"/>
    <property type="match status" value="1"/>
</dbReference>
<comment type="caution">
    <text evidence="3">The sequence shown here is derived from an EMBL/GenBank/DDBJ whole genome shotgun (WGS) entry which is preliminary data.</text>
</comment>
<reference evidence="3 4" key="1">
    <citation type="submission" date="2019-07" db="EMBL/GenBank/DDBJ databases">
        <title>Whole genome shotgun sequence of Sporosarcina luteola NBRC 105378.</title>
        <authorList>
            <person name="Hosoyama A."/>
            <person name="Uohara A."/>
            <person name="Ohji S."/>
            <person name="Ichikawa N."/>
        </authorList>
    </citation>
    <scope>NUCLEOTIDE SEQUENCE [LARGE SCALE GENOMIC DNA]</scope>
    <source>
        <strain evidence="3 4">NBRC 105378</strain>
    </source>
</reference>
<dbReference type="NCBIfam" id="TIGR00254">
    <property type="entry name" value="GGDEF"/>
    <property type="match status" value="1"/>
</dbReference>
<evidence type="ECO:0000313" key="3">
    <source>
        <dbReference type="EMBL" id="GEN82256.1"/>
    </source>
</evidence>
<keyword evidence="1" id="KW-0472">Membrane</keyword>
<dbReference type="RefSeq" id="WP_147055123.1">
    <property type="nucleotide sequence ID" value="NZ_BJYL01000006.1"/>
</dbReference>
<dbReference type="PROSITE" id="PS50887">
    <property type="entry name" value="GGDEF"/>
    <property type="match status" value="1"/>
</dbReference>
<dbReference type="InterPro" id="IPR000160">
    <property type="entry name" value="GGDEF_dom"/>
</dbReference>
<name>A0A511Z488_9BACL</name>
<feature type="domain" description="GGDEF" evidence="2">
    <location>
        <begin position="359"/>
        <end position="492"/>
    </location>
</feature>
<keyword evidence="1" id="KW-1133">Transmembrane helix</keyword>
<dbReference type="AlphaFoldDB" id="A0A511Z488"/>
<dbReference type="InterPro" id="IPR043128">
    <property type="entry name" value="Rev_trsase/Diguanyl_cyclase"/>
</dbReference>
<dbReference type="SMART" id="SM00267">
    <property type="entry name" value="GGDEF"/>
    <property type="match status" value="1"/>
</dbReference>
<keyword evidence="1" id="KW-0812">Transmembrane</keyword>
<dbReference type="OrthoDB" id="9759607at2"/>